<comment type="caution">
    <text evidence="6">The sequence shown here is derived from an EMBL/GenBank/DDBJ whole genome shotgun (WGS) entry which is preliminary data.</text>
</comment>
<feature type="DNA-binding region" description="H-T-H motif" evidence="4">
    <location>
        <begin position="43"/>
        <end position="62"/>
    </location>
</feature>
<evidence type="ECO:0000256" key="2">
    <source>
        <dbReference type="ARBA" id="ARBA00023125"/>
    </source>
</evidence>
<keyword evidence="1" id="KW-0805">Transcription regulation</keyword>
<dbReference type="PROSITE" id="PS50977">
    <property type="entry name" value="HTH_TETR_2"/>
    <property type="match status" value="1"/>
</dbReference>
<dbReference type="PANTHER" id="PTHR30055:SF238">
    <property type="entry name" value="MYCOFACTOCIN BIOSYNTHESIS TRANSCRIPTIONAL REGULATOR MFTR-RELATED"/>
    <property type="match status" value="1"/>
</dbReference>
<keyword evidence="3" id="KW-0804">Transcription</keyword>
<dbReference type="PANTHER" id="PTHR30055">
    <property type="entry name" value="HTH-TYPE TRANSCRIPTIONAL REGULATOR RUTR"/>
    <property type="match status" value="1"/>
</dbReference>
<feature type="domain" description="HTH tetR-type" evidence="5">
    <location>
        <begin position="20"/>
        <end position="80"/>
    </location>
</feature>
<gene>
    <name evidence="6" type="ORF">GCM10017600_59440</name>
</gene>
<name>A0A9W6MFD8_9ACTN</name>
<evidence type="ECO:0000313" key="7">
    <source>
        <dbReference type="Proteomes" id="UP001143474"/>
    </source>
</evidence>
<dbReference type="SUPFAM" id="SSF46689">
    <property type="entry name" value="Homeodomain-like"/>
    <property type="match status" value="1"/>
</dbReference>
<dbReference type="Gene3D" id="1.10.10.60">
    <property type="entry name" value="Homeodomain-like"/>
    <property type="match status" value="1"/>
</dbReference>
<keyword evidence="2 4" id="KW-0238">DNA-binding</keyword>
<dbReference type="GO" id="GO:0000976">
    <property type="term" value="F:transcription cis-regulatory region binding"/>
    <property type="evidence" value="ECO:0007669"/>
    <property type="project" value="TreeGrafter"/>
</dbReference>
<dbReference type="GO" id="GO:0003700">
    <property type="term" value="F:DNA-binding transcription factor activity"/>
    <property type="evidence" value="ECO:0007669"/>
    <property type="project" value="TreeGrafter"/>
</dbReference>
<evidence type="ECO:0000256" key="1">
    <source>
        <dbReference type="ARBA" id="ARBA00023015"/>
    </source>
</evidence>
<dbReference type="Pfam" id="PF17754">
    <property type="entry name" value="TetR_C_14"/>
    <property type="match status" value="1"/>
</dbReference>
<reference evidence="6" key="2">
    <citation type="submission" date="2023-01" db="EMBL/GenBank/DDBJ databases">
        <authorList>
            <person name="Sun Q."/>
            <person name="Evtushenko L."/>
        </authorList>
    </citation>
    <scope>NUCLEOTIDE SEQUENCE</scope>
    <source>
        <strain evidence="6">VKM Ac-2007</strain>
    </source>
</reference>
<dbReference type="Pfam" id="PF00440">
    <property type="entry name" value="TetR_N"/>
    <property type="match status" value="1"/>
</dbReference>
<dbReference type="InterPro" id="IPR050109">
    <property type="entry name" value="HTH-type_TetR-like_transc_reg"/>
</dbReference>
<dbReference type="Gene3D" id="1.10.357.10">
    <property type="entry name" value="Tetracycline Repressor, domain 2"/>
    <property type="match status" value="1"/>
</dbReference>
<accession>A0A9W6MFD8</accession>
<keyword evidence="7" id="KW-1185">Reference proteome</keyword>
<dbReference type="Proteomes" id="UP001143474">
    <property type="component" value="Unassembled WGS sequence"/>
</dbReference>
<evidence type="ECO:0000256" key="4">
    <source>
        <dbReference type="PROSITE-ProRule" id="PRU00335"/>
    </source>
</evidence>
<dbReference type="EMBL" id="BSEV01000017">
    <property type="protein sequence ID" value="GLK12534.1"/>
    <property type="molecule type" value="Genomic_DNA"/>
</dbReference>
<dbReference type="AlphaFoldDB" id="A0A9W6MFD8"/>
<organism evidence="6 7">
    <name type="scientific">Streptosporangium carneum</name>
    <dbReference type="NCBI Taxonomy" id="47481"/>
    <lineage>
        <taxon>Bacteria</taxon>
        <taxon>Bacillati</taxon>
        <taxon>Actinomycetota</taxon>
        <taxon>Actinomycetes</taxon>
        <taxon>Streptosporangiales</taxon>
        <taxon>Streptosporangiaceae</taxon>
        <taxon>Streptosporangium</taxon>
    </lineage>
</organism>
<protein>
    <submittedName>
        <fullName evidence="6">TetR family transcriptional regulator</fullName>
    </submittedName>
</protein>
<evidence type="ECO:0000256" key="3">
    <source>
        <dbReference type="ARBA" id="ARBA00023163"/>
    </source>
</evidence>
<proteinExistence type="predicted"/>
<dbReference type="InterPro" id="IPR001647">
    <property type="entry name" value="HTH_TetR"/>
</dbReference>
<reference evidence="6" key="1">
    <citation type="journal article" date="2014" name="Int. J. Syst. Evol. Microbiol.">
        <title>Complete genome sequence of Corynebacterium casei LMG S-19264T (=DSM 44701T), isolated from a smear-ripened cheese.</title>
        <authorList>
            <consortium name="US DOE Joint Genome Institute (JGI-PGF)"/>
            <person name="Walter F."/>
            <person name="Albersmeier A."/>
            <person name="Kalinowski J."/>
            <person name="Ruckert C."/>
        </authorList>
    </citation>
    <scope>NUCLEOTIDE SEQUENCE</scope>
    <source>
        <strain evidence="6">VKM Ac-2007</strain>
    </source>
</reference>
<dbReference type="InterPro" id="IPR009057">
    <property type="entry name" value="Homeodomain-like_sf"/>
</dbReference>
<evidence type="ECO:0000259" key="5">
    <source>
        <dbReference type="PROSITE" id="PS50977"/>
    </source>
</evidence>
<sequence length="212" mass="22626">MADMTAEGDVGIGLRERKKRETRLALNQATIRLCIERGWDNVTVEDIAAAANVSVRTFRNYFSSKAEAIAAGHLERALRIAEELRARPGSEPLWDSIVNAVQAQFAPGGETGAESPGARRWRDALRLLLAEPALQGEVLKANAAAQDELAKAVAERTGTDVAHDLYPRLVAAVVGAGSAVALEHCLRADPPIPLAPLLREVFAQLAAGLPVP</sequence>
<evidence type="ECO:0000313" key="6">
    <source>
        <dbReference type="EMBL" id="GLK12534.1"/>
    </source>
</evidence>
<dbReference type="InterPro" id="IPR041347">
    <property type="entry name" value="MftR_C"/>
</dbReference>